<reference evidence="2" key="2">
    <citation type="submission" date="2023-06" db="EMBL/GenBank/DDBJ databases">
        <authorList>
            <consortium name="Lawrence Berkeley National Laboratory"/>
            <person name="Haridas S."/>
            <person name="Hensen N."/>
            <person name="Bonometti L."/>
            <person name="Westerberg I."/>
            <person name="Brannstrom I.O."/>
            <person name="Guillou S."/>
            <person name="Cros-Aarteil S."/>
            <person name="Calhoun S."/>
            <person name="Kuo A."/>
            <person name="Mondo S."/>
            <person name="Pangilinan J."/>
            <person name="Riley R."/>
            <person name="Labutti K."/>
            <person name="Andreopoulos B."/>
            <person name="Lipzen A."/>
            <person name="Chen C."/>
            <person name="Yanf M."/>
            <person name="Daum C."/>
            <person name="Ng V."/>
            <person name="Clum A."/>
            <person name="Steindorff A."/>
            <person name="Ohm R."/>
            <person name="Martin F."/>
            <person name="Silar P."/>
            <person name="Natvig D."/>
            <person name="Lalanne C."/>
            <person name="Gautier V."/>
            <person name="Ament-Velasquez S.L."/>
            <person name="Kruys A."/>
            <person name="Hutchinson M.I."/>
            <person name="Powell A.J."/>
            <person name="Barry K."/>
            <person name="Miller A.N."/>
            <person name="Grigoriev I.V."/>
            <person name="Debuchy R."/>
            <person name="Gladieux P."/>
            <person name="Thoren M.H."/>
            <person name="Johannesson H."/>
        </authorList>
    </citation>
    <scope>NUCLEOTIDE SEQUENCE</scope>
    <source>
        <strain evidence="2">CBS 958.72</strain>
    </source>
</reference>
<dbReference type="EMBL" id="JAULSN010000001">
    <property type="protein sequence ID" value="KAK3383461.1"/>
    <property type="molecule type" value="Genomic_DNA"/>
</dbReference>
<feature type="region of interest" description="Disordered" evidence="1">
    <location>
        <begin position="19"/>
        <end position="107"/>
    </location>
</feature>
<sequence length="107" mass="11146">MWYLEPLCLPPHPAVFAASSATRGSSAVNSSNGGSSHGGSDGRTESGALIQEYGTSITSESSSDRTFSATSSSAGAYSAAQPKETRLWRKQQTGSKKKDSSLLDKVT</sequence>
<dbReference type="Proteomes" id="UP001287356">
    <property type="component" value="Unassembled WGS sequence"/>
</dbReference>
<name>A0AAE0NKX7_9PEZI</name>
<keyword evidence="3" id="KW-1185">Reference proteome</keyword>
<comment type="caution">
    <text evidence="2">The sequence shown here is derived from an EMBL/GenBank/DDBJ whole genome shotgun (WGS) entry which is preliminary data.</text>
</comment>
<reference evidence="2" key="1">
    <citation type="journal article" date="2023" name="Mol. Phylogenet. Evol.">
        <title>Genome-scale phylogeny and comparative genomics of the fungal order Sordariales.</title>
        <authorList>
            <person name="Hensen N."/>
            <person name="Bonometti L."/>
            <person name="Westerberg I."/>
            <person name="Brannstrom I.O."/>
            <person name="Guillou S."/>
            <person name="Cros-Aarteil S."/>
            <person name="Calhoun S."/>
            <person name="Haridas S."/>
            <person name="Kuo A."/>
            <person name="Mondo S."/>
            <person name="Pangilinan J."/>
            <person name="Riley R."/>
            <person name="LaButti K."/>
            <person name="Andreopoulos B."/>
            <person name="Lipzen A."/>
            <person name="Chen C."/>
            <person name="Yan M."/>
            <person name="Daum C."/>
            <person name="Ng V."/>
            <person name="Clum A."/>
            <person name="Steindorff A."/>
            <person name="Ohm R.A."/>
            <person name="Martin F."/>
            <person name="Silar P."/>
            <person name="Natvig D.O."/>
            <person name="Lalanne C."/>
            <person name="Gautier V."/>
            <person name="Ament-Velasquez S.L."/>
            <person name="Kruys A."/>
            <person name="Hutchinson M.I."/>
            <person name="Powell A.J."/>
            <person name="Barry K."/>
            <person name="Miller A.N."/>
            <person name="Grigoriev I.V."/>
            <person name="Debuchy R."/>
            <person name="Gladieux P."/>
            <person name="Hiltunen Thoren M."/>
            <person name="Johannesson H."/>
        </authorList>
    </citation>
    <scope>NUCLEOTIDE SEQUENCE</scope>
    <source>
        <strain evidence="2">CBS 958.72</strain>
    </source>
</reference>
<evidence type="ECO:0000256" key="1">
    <source>
        <dbReference type="SAM" id="MobiDB-lite"/>
    </source>
</evidence>
<evidence type="ECO:0000313" key="3">
    <source>
        <dbReference type="Proteomes" id="UP001287356"/>
    </source>
</evidence>
<gene>
    <name evidence="2" type="ORF">B0T24DRAFT_588117</name>
</gene>
<feature type="compositionally biased region" description="Low complexity" evidence="1">
    <location>
        <begin position="24"/>
        <end position="34"/>
    </location>
</feature>
<proteinExistence type="predicted"/>
<evidence type="ECO:0000313" key="2">
    <source>
        <dbReference type="EMBL" id="KAK3383461.1"/>
    </source>
</evidence>
<accession>A0AAE0NKX7</accession>
<protein>
    <submittedName>
        <fullName evidence="2">Uncharacterized protein</fullName>
    </submittedName>
</protein>
<organism evidence="2 3">
    <name type="scientific">Lasiosphaeria ovina</name>
    <dbReference type="NCBI Taxonomy" id="92902"/>
    <lineage>
        <taxon>Eukaryota</taxon>
        <taxon>Fungi</taxon>
        <taxon>Dikarya</taxon>
        <taxon>Ascomycota</taxon>
        <taxon>Pezizomycotina</taxon>
        <taxon>Sordariomycetes</taxon>
        <taxon>Sordariomycetidae</taxon>
        <taxon>Sordariales</taxon>
        <taxon>Lasiosphaeriaceae</taxon>
        <taxon>Lasiosphaeria</taxon>
    </lineage>
</organism>
<feature type="compositionally biased region" description="Basic and acidic residues" evidence="1">
    <location>
        <begin position="96"/>
        <end position="107"/>
    </location>
</feature>
<feature type="compositionally biased region" description="Low complexity" evidence="1">
    <location>
        <begin position="55"/>
        <end position="80"/>
    </location>
</feature>
<dbReference type="AlphaFoldDB" id="A0AAE0NKX7"/>